<name>A0ABV3L4M3_9RHOB</name>
<protein>
    <submittedName>
        <fullName evidence="1">Chromosomal replication initiator DnaA</fullName>
    </submittedName>
</protein>
<accession>A0ABV3L4M3</accession>
<proteinExistence type="predicted"/>
<dbReference type="SUPFAM" id="SSF52540">
    <property type="entry name" value="P-loop containing nucleoside triphosphate hydrolases"/>
    <property type="match status" value="1"/>
</dbReference>
<dbReference type="Gene3D" id="3.40.50.300">
    <property type="entry name" value="P-loop containing nucleotide triphosphate hydrolases"/>
    <property type="match status" value="1"/>
</dbReference>
<dbReference type="PANTHER" id="PTHR30050:SF5">
    <property type="entry name" value="DNAA REGULATORY INACTIVATOR HDA"/>
    <property type="match status" value="1"/>
</dbReference>
<dbReference type="RefSeq" id="WP_366192325.1">
    <property type="nucleotide sequence ID" value="NZ_JBFBVU010000006.1"/>
</dbReference>
<sequence length="237" mass="25778">MTETQLPLDLSPDPRLGRAEFLPAPSNAAGLFAVDNWRDWPNHRMLLCGPLGAGRTHLAAIWARDTGAAMLSGARLETPPAPAPAYVVDDAHLVAGHPAREEMLFHLFNRVTAARAPLLLTAPDTPGTWGLALPDLLSRMLTLAVTRIDAPNDTLLQMALVKLFDDRQVPVTPETITYLTRRLDRSLSTAERVVEALDRASLSRQKRISRVMAAQVLEDPDAFLALSGPDAEDTDAP</sequence>
<dbReference type="Gene3D" id="1.10.8.60">
    <property type="match status" value="1"/>
</dbReference>
<dbReference type="EMBL" id="JBFBVU010000006">
    <property type="protein sequence ID" value="MEV8466529.1"/>
    <property type="molecule type" value="Genomic_DNA"/>
</dbReference>
<dbReference type="PANTHER" id="PTHR30050">
    <property type="entry name" value="CHROMOSOMAL REPLICATION INITIATOR PROTEIN DNAA"/>
    <property type="match status" value="1"/>
</dbReference>
<organism evidence="1 2">
    <name type="scientific">Meridianimarinicoccus marinus</name>
    <dbReference type="NCBI Taxonomy" id="3231483"/>
    <lineage>
        <taxon>Bacteria</taxon>
        <taxon>Pseudomonadati</taxon>
        <taxon>Pseudomonadota</taxon>
        <taxon>Alphaproteobacteria</taxon>
        <taxon>Rhodobacterales</taxon>
        <taxon>Paracoccaceae</taxon>
        <taxon>Meridianimarinicoccus</taxon>
    </lineage>
</organism>
<comment type="caution">
    <text evidence="1">The sequence shown here is derived from an EMBL/GenBank/DDBJ whole genome shotgun (WGS) entry which is preliminary data.</text>
</comment>
<dbReference type="Proteomes" id="UP001553161">
    <property type="component" value="Unassembled WGS sequence"/>
</dbReference>
<reference evidence="1 2" key="1">
    <citation type="submission" date="2024-07" db="EMBL/GenBank/DDBJ databases">
        <authorList>
            <person name="Kang M."/>
        </authorList>
    </citation>
    <scope>NUCLEOTIDE SEQUENCE [LARGE SCALE GENOMIC DNA]</scope>
    <source>
        <strain evidence="1 2">DFM31</strain>
    </source>
</reference>
<evidence type="ECO:0000313" key="1">
    <source>
        <dbReference type="EMBL" id="MEV8466529.1"/>
    </source>
</evidence>
<dbReference type="InterPro" id="IPR027417">
    <property type="entry name" value="P-loop_NTPase"/>
</dbReference>
<evidence type="ECO:0000313" key="2">
    <source>
        <dbReference type="Proteomes" id="UP001553161"/>
    </source>
</evidence>
<gene>
    <name evidence="1" type="ORF">AB0T83_07005</name>
</gene>
<keyword evidence="2" id="KW-1185">Reference proteome</keyword>